<dbReference type="AlphaFoldDB" id="A0A166VXY3"/>
<organism evidence="2 3">
    <name type="scientific">Pseudoalteromonas luteoviolacea DSM 6061</name>
    <dbReference type="NCBI Taxonomy" id="1365250"/>
    <lineage>
        <taxon>Bacteria</taxon>
        <taxon>Pseudomonadati</taxon>
        <taxon>Pseudomonadota</taxon>
        <taxon>Gammaproteobacteria</taxon>
        <taxon>Alteromonadales</taxon>
        <taxon>Pseudoalteromonadaceae</taxon>
        <taxon>Pseudoalteromonas</taxon>
    </lineage>
</organism>
<proteinExistence type="predicted"/>
<gene>
    <name evidence="2" type="ORF">N475_19150</name>
</gene>
<feature type="compositionally biased region" description="Basic and acidic residues" evidence="1">
    <location>
        <begin position="721"/>
        <end position="733"/>
    </location>
</feature>
<protein>
    <submittedName>
        <fullName evidence="2">Uncharacterized protein</fullName>
    </submittedName>
</protein>
<evidence type="ECO:0000313" key="2">
    <source>
        <dbReference type="EMBL" id="KZN34397.1"/>
    </source>
</evidence>
<sequence length="733" mass="82971">MSISKPIDEICKKLSADEGPMSHQSLVRVDKDGEVLTGLTARLKTAHKFAVRNNHRVECGKITIRIRDFVADNNKDIPIRWAASLVNDGVDLMREIVTRNESVEETLRAVMQQVLQEEADKRGTDELGSWAHSQNRALTAAVTAKLSALNLNAVCVLETKQFVSASMEIKTPSFSVRTSDSDRDISVNIDMRIDPLQGQGQSGPKSKVDWDLQIRSWTKDYVERNEILNNVYLDSNFDRRLEDHINVKLGNIGWKIQRFTLKTPRMVQEESLSDIFNVNWTSAKGQTFKFDVKLAIVIEDLGLYDKMGKPSLKAFAQEVLDKSFEAVLFKRDTDSLSPGNFKEVREAVHSMVNATASRYGIGLTTLLPDPAIPEWELLKPTIYDYMPRDYETSDPGSKANFKINLEGCIASIGSAFYATSLKGVSVAQQIEKIATDKAAIVMREIEISDYFEHFYEGNGSSPSVKEVLERAITEELKSRFNFKTQYISILQNDPQMREDLRKLKNDAVKQTNIEVMPNLEGQYVGDDYLVPISIRWRFAEPSRGKAVNLNYRQLNLQQLAESLPDKMMSILAGLSYSELVATTFEDKNALKKRLFDELNADLGNQGVGIFIESVISGVSEWAKLDYWQNKGHKVEELKLAKERQALKHEKLLEFDTDALAIEADYETYQALKKRRIQSIEANGEVEYEVEKKLKELEQKLSQRNLENNSSRSEQASSSTESSREGHGTKGFIE</sequence>
<dbReference type="Proteomes" id="UP000076643">
    <property type="component" value="Unassembled WGS sequence"/>
</dbReference>
<dbReference type="PATRIC" id="fig|1365250.3.peg.3523"/>
<accession>A0A166VXY3</accession>
<feature type="compositionally biased region" description="Low complexity" evidence="1">
    <location>
        <begin position="706"/>
        <end position="720"/>
    </location>
</feature>
<name>A0A166VXY3_9GAMM</name>
<dbReference type="EMBL" id="AUYB01000118">
    <property type="protein sequence ID" value="KZN34397.1"/>
    <property type="molecule type" value="Genomic_DNA"/>
</dbReference>
<reference evidence="2 3" key="1">
    <citation type="submission" date="2013-07" db="EMBL/GenBank/DDBJ databases">
        <title>Comparative Genomic and Metabolomic Analysis of Twelve Strains of Pseudoalteromonas luteoviolacea.</title>
        <authorList>
            <person name="Vynne N.G."/>
            <person name="Mansson M."/>
            <person name="Gram L."/>
        </authorList>
    </citation>
    <scope>NUCLEOTIDE SEQUENCE [LARGE SCALE GENOMIC DNA]</scope>
    <source>
        <strain evidence="2 3">DSM 6061</strain>
    </source>
</reference>
<evidence type="ECO:0000313" key="3">
    <source>
        <dbReference type="Proteomes" id="UP000076643"/>
    </source>
</evidence>
<evidence type="ECO:0000256" key="1">
    <source>
        <dbReference type="SAM" id="MobiDB-lite"/>
    </source>
</evidence>
<feature type="region of interest" description="Disordered" evidence="1">
    <location>
        <begin position="700"/>
        <end position="733"/>
    </location>
</feature>
<dbReference type="RefSeq" id="WP_063365621.1">
    <property type="nucleotide sequence ID" value="NZ_AQHB01000049.1"/>
</dbReference>
<comment type="caution">
    <text evidence="2">The sequence shown here is derived from an EMBL/GenBank/DDBJ whole genome shotgun (WGS) entry which is preliminary data.</text>
</comment>
<keyword evidence="3" id="KW-1185">Reference proteome</keyword>